<dbReference type="AlphaFoldDB" id="A0A1Y5Y991"/>
<dbReference type="Proteomes" id="UP000192674">
    <property type="component" value="Unassembled WGS sequence"/>
</dbReference>
<evidence type="ECO:0000313" key="2">
    <source>
        <dbReference type="EMBL" id="SMD27393.1"/>
    </source>
</evidence>
<name>A0A1Y5Y991_KIBAR</name>
<proteinExistence type="predicted"/>
<accession>A0A1Y5Y991</accession>
<dbReference type="EMBL" id="FWXV01000024">
    <property type="protein sequence ID" value="SMD27393.1"/>
    <property type="molecule type" value="Genomic_DNA"/>
</dbReference>
<feature type="transmembrane region" description="Helical" evidence="1">
    <location>
        <begin position="12"/>
        <end position="37"/>
    </location>
</feature>
<evidence type="ECO:0000256" key="1">
    <source>
        <dbReference type="SAM" id="Phobius"/>
    </source>
</evidence>
<keyword evidence="3" id="KW-1185">Reference proteome</keyword>
<sequence>MTRPYRWWKRTGIAAAVACGLCCAAPLIALFGGIGVVGSLGAVFDVFELASIVLAVVAFAGAGLVWLRRRRRRACRVPERVVELGMPKPTRRTPS</sequence>
<evidence type="ECO:0000313" key="3">
    <source>
        <dbReference type="Proteomes" id="UP000192674"/>
    </source>
</evidence>
<feature type="transmembrane region" description="Helical" evidence="1">
    <location>
        <begin position="49"/>
        <end position="67"/>
    </location>
</feature>
<keyword evidence="1" id="KW-0472">Membrane</keyword>
<reference evidence="2 3" key="1">
    <citation type="submission" date="2017-04" db="EMBL/GenBank/DDBJ databases">
        <authorList>
            <person name="Afonso C.L."/>
            <person name="Miller P.J."/>
            <person name="Scott M.A."/>
            <person name="Spackman E."/>
            <person name="Goraichik I."/>
            <person name="Dimitrov K.M."/>
            <person name="Suarez D.L."/>
            <person name="Swayne D.E."/>
        </authorList>
    </citation>
    <scope>NUCLEOTIDE SEQUENCE [LARGE SCALE GENOMIC DNA]</scope>
    <source>
        <strain evidence="2 3">DSM 43828</strain>
    </source>
</reference>
<protein>
    <recommendedName>
        <fullName evidence="4">Mercuric ion transport protein</fullName>
    </recommendedName>
</protein>
<keyword evidence="1" id="KW-1133">Transmembrane helix</keyword>
<dbReference type="Gene3D" id="1.10.287.910">
    <property type="entry name" value="bacterial mercury transporter, merf"/>
    <property type="match status" value="1"/>
</dbReference>
<gene>
    <name evidence="2" type="ORF">SAMN05661093_11000</name>
</gene>
<evidence type="ECO:0008006" key="4">
    <source>
        <dbReference type="Google" id="ProtNLM"/>
    </source>
</evidence>
<keyword evidence="1" id="KW-0812">Transmembrane</keyword>
<dbReference type="RefSeq" id="WP_143447267.1">
    <property type="nucleotide sequence ID" value="NZ_FWXV01000024.1"/>
</dbReference>
<organism evidence="2 3">
    <name type="scientific">Kibdelosporangium aridum</name>
    <dbReference type="NCBI Taxonomy" id="2030"/>
    <lineage>
        <taxon>Bacteria</taxon>
        <taxon>Bacillati</taxon>
        <taxon>Actinomycetota</taxon>
        <taxon>Actinomycetes</taxon>
        <taxon>Pseudonocardiales</taxon>
        <taxon>Pseudonocardiaceae</taxon>
        <taxon>Kibdelosporangium</taxon>
    </lineage>
</organism>